<dbReference type="EMBL" id="LAZR01070354">
    <property type="protein sequence ID" value="KKK42028.1"/>
    <property type="molecule type" value="Genomic_DNA"/>
</dbReference>
<organism evidence="2">
    <name type="scientific">marine sediment metagenome</name>
    <dbReference type="NCBI Taxonomy" id="412755"/>
    <lineage>
        <taxon>unclassified sequences</taxon>
        <taxon>metagenomes</taxon>
        <taxon>ecological metagenomes</taxon>
    </lineage>
</organism>
<reference evidence="2" key="1">
    <citation type="journal article" date="2015" name="Nature">
        <title>Complex archaea that bridge the gap between prokaryotes and eukaryotes.</title>
        <authorList>
            <person name="Spang A."/>
            <person name="Saw J.H."/>
            <person name="Jorgensen S.L."/>
            <person name="Zaremba-Niedzwiedzka K."/>
            <person name="Martijn J."/>
            <person name="Lind A.E."/>
            <person name="van Eijk R."/>
            <person name="Schleper C."/>
            <person name="Guy L."/>
            <person name="Ettema T.J."/>
        </authorList>
    </citation>
    <scope>NUCLEOTIDE SEQUENCE</scope>
</reference>
<feature type="transmembrane region" description="Helical" evidence="1">
    <location>
        <begin position="85"/>
        <end position="104"/>
    </location>
</feature>
<keyword evidence="1" id="KW-1133">Transmembrane helix</keyword>
<dbReference type="AlphaFoldDB" id="A0A0F8VBT6"/>
<evidence type="ECO:0000256" key="1">
    <source>
        <dbReference type="SAM" id="Phobius"/>
    </source>
</evidence>
<gene>
    <name evidence="2" type="ORF">LCGC14_2389660</name>
</gene>
<keyword evidence="1" id="KW-0472">Membrane</keyword>
<keyword evidence="1" id="KW-0812">Transmembrane</keyword>
<accession>A0A0F8VBT6</accession>
<sequence length="106" mass="11711">MDDHGNAIRLDTSEDIFVAGYTKSFGAGSNDMVLVKFDNNAPIITVYSPIQFDYIGISAPTFNITIIEPFLHNAWYTLDNGITNFTLNGLTGTIILLMVVLIMLHL</sequence>
<protein>
    <submittedName>
        <fullName evidence="2">Uncharacterized protein</fullName>
    </submittedName>
</protein>
<proteinExistence type="predicted"/>
<name>A0A0F8VBT6_9ZZZZ</name>
<evidence type="ECO:0000313" key="2">
    <source>
        <dbReference type="EMBL" id="KKK42028.1"/>
    </source>
</evidence>
<comment type="caution">
    <text evidence="2">The sequence shown here is derived from an EMBL/GenBank/DDBJ whole genome shotgun (WGS) entry which is preliminary data.</text>
</comment>